<feature type="domain" description="Phospholipid/glycerol acyltransferase" evidence="15">
    <location>
        <begin position="304"/>
        <end position="431"/>
    </location>
</feature>
<dbReference type="NCBIfam" id="NF003441">
    <property type="entry name" value="PRK04974.1"/>
    <property type="match status" value="1"/>
</dbReference>
<evidence type="ECO:0000256" key="2">
    <source>
        <dbReference type="ARBA" id="ARBA00004765"/>
    </source>
</evidence>
<dbReference type="InterPro" id="IPR002123">
    <property type="entry name" value="Plipid/glycerol_acylTrfase"/>
</dbReference>
<proteinExistence type="inferred from homology"/>
<dbReference type="HAMAP" id="MF_00393">
    <property type="entry name" value="Glyc3P_acyltrans"/>
    <property type="match status" value="1"/>
</dbReference>
<evidence type="ECO:0000256" key="7">
    <source>
        <dbReference type="ARBA" id="ARBA00022475"/>
    </source>
</evidence>
<comment type="catalytic activity">
    <reaction evidence="13 14">
        <text>sn-glycerol 3-phosphate + an acyl-CoA = a 1-acyl-sn-glycero-3-phosphate + CoA</text>
        <dbReference type="Rhea" id="RHEA:15325"/>
        <dbReference type="ChEBI" id="CHEBI:57287"/>
        <dbReference type="ChEBI" id="CHEBI:57597"/>
        <dbReference type="ChEBI" id="CHEBI:57970"/>
        <dbReference type="ChEBI" id="CHEBI:58342"/>
        <dbReference type="EC" id="2.3.1.15"/>
    </reaction>
</comment>
<evidence type="ECO:0000256" key="13">
    <source>
        <dbReference type="ARBA" id="ARBA00048427"/>
    </source>
</evidence>
<keyword evidence="17" id="KW-1185">Reference proteome</keyword>
<comment type="domain">
    <text evidence="14">The HXXXXD motif is essential for acyltransferase activity and may constitute the binding site for the phosphate moiety of the glycerol-3-phosphate.</text>
</comment>
<dbReference type="Proteomes" id="UP000786387">
    <property type="component" value="Unassembled WGS sequence"/>
</dbReference>
<keyword evidence="9 14" id="KW-0472">Membrane</keyword>
<evidence type="ECO:0000259" key="15">
    <source>
        <dbReference type="SMART" id="SM00563"/>
    </source>
</evidence>
<evidence type="ECO:0000313" key="16">
    <source>
        <dbReference type="EMBL" id="MBA1274295.1"/>
    </source>
</evidence>
<evidence type="ECO:0000256" key="1">
    <source>
        <dbReference type="ARBA" id="ARBA00004413"/>
    </source>
</evidence>
<dbReference type="EC" id="2.3.1.15" evidence="5 14"/>
<comment type="caution">
    <text evidence="16">The sequence shown here is derived from an EMBL/GenBank/DDBJ whole genome shotgun (WGS) entry which is preliminary data.</text>
</comment>
<evidence type="ECO:0000256" key="14">
    <source>
        <dbReference type="HAMAP-Rule" id="MF_00393"/>
    </source>
</evidence>
<keyword evidence="10 14" id="KW-0594">Phospholipid biosynthesis</keyword>
<keyword evidence="8 14" id="KW-0808">Transferase</keyword>
<feature type="short sequence motif" description="HXXXXD motif" evidence="14">
    <location>
        <begin position="309"/>
        <end position="314"/>
    </location>
</feature>
<dbReference type="RefSeq" id="WP_181071353.1">
    <property type="nucleotide sequence ID" value="NZ_JAAMRF010000006.1"/>
</dbReference>
<dbReference type="SMART" id="SM00563">
    <property type="entry name" value="PlsC"/>
    <property type="match status" value="1"/>
</dbReference>
<dbReference type="Pfam" id="PF01553">
    <property type="entry name" value="Acyltransferase"/>
    <property type="match status" value="1"/>
</dbReference>
<dbReference type="PIRSF" id="PIRSF000437">
    <property type="entry name" value="GPAT_DHAPAT"/>
    <property type="match status" value="1"/>
</dbReference>
<dbReference type="SUPFAM" id="SSF69593">
    <property type="entry name" value="Glycerol-3-phosphate (1)-acyltransferase"/>
    <property type="match status" value="1"/>
</dbReference>
<evidence type="ECO:0000256" key="8">
    <source>
        <dbReference type="ARBA" id="ARBA00022679"/>
    </source>
</evidence>
<dbReference type="CDD" id="cd07993">
    <property type="entry name" value="LPLAT_DHAPAT-like"/>
    <property type="match status" value="1"/>
</dbReference>
<evidence type="ECO:0000256" key="12">
    <source>
        <dbReference type="ARBA" id="ARBA00023315"/>
    </source>
</evidence>
<keyword evidence="12 14" id="KW-0012">Acyltransferase</keyword>
<keyword evidence="14" id="KW-0443">Lipid metabolism</keyword>
<keyword evidence="11 14" id="KW-1208">Phospholipid metabolism</keyword>
<evidence type="ECO:0000256" key="6">
    <source>
        <dbReference type="ARBA" id="ARBA00013432"/>
    </source>
</evidence>
<evidence type="ECO:0000256" key="11">
    <source>
        <dbReference type="ARBA" id="ARBA00023264"/>
    </source>
</evidence>
<accession>A0ABR5Z241</accession>
<evidence type="ECO:0000313" key="17">
    <source>
        <dbReference type="Proteomes" id="UP000786387"/>
    </source>
</evidence>
<dbReference type="InterPro" id="IPR028354">
    <property type="entry name" value="GPAT_PlsB"/>
</dbReference>
<name>A0ABR5Z241_9GAMM</name>
<dbReference type="Pfam" id="PF19277">
    <property type="entry name" value="GPAT_C"/>
    <property type="match status" value="1"/>
</dbReference>
<evidence type="ECO:0000256" key="10">
    <source>
        <dbReference type="ARBA" id="ARBA00023209"/>
    </source>
</evidence>
<dbReference type="PANTHER" id="PTHR12563:SF17">
    <property type="entry name" value="DIHYDROXYACETONE PHOSPHATE ACYLTRANSFERASE"/>
    <property type="match status" value="1"/>
</dbReference>
<reference evidence="16 17" key="1">
    <citation type="submission" date="2020-02" db="EMBL/GenBank/DDBJ databases">
        <title>Synteny-based analysis reveals conserved mechanism for high triclosan tolerance in Pseudomonas, as well as instances of horizontal transfer.</title>
        <authorList>
            <person name="Mcfarland A.G."/>
            <person name="Bertucci H.K."/>
            <person name="Litmann E."/>
            <person name="Shen J."/>
            <person name="Huttenhower C."/>
            <person name="Hartmann E.M."/>
        </authorList>
    </citation>
    <scope>NUCLEOTIDE SEQUENCE [LARGE SCALE GENOMIC DNA]</scope>
    <source>
        <strain evidence="16 17">115A1</strain>
    </source>
</reference>
<comment type="pathway">
    <text evidence="3">Lipid metabolism.</text>
</comment>
<dbReference type="GO" id="GO:0004366">
    <property type="term" value="F:glycerol-3-phosphate O-acyltransferase activity"/>
    <property type="evidence" value="ECO:0007669"/>
    <property type="project" value="UniProtKB-EC"/>
</dbReference>
<dbReference type="EMBL" id="JAAMRF010000006">
    <property type="protein sequence ID" value="MBA1274295.1"/>
    <property type="molecule type" value="Genomic_DNA"/>
</dbReference>
<dbReference type="InterPro" id="IPR041728">
    <property type="entry name" value="GPAT/DHAPAT_LPLAT"/>
</dbReference>
<comment type="pathway">
    <text evidence="2 14">Phospholipid metabolism; CDP-diacylglycerol biosynthesis; CDP-diacylglycerol from sn-glycerol 3-phosphate: step 1/3.</text>
</comment>
<protein>
    <recommendedName>
        <fullName evidence="6 14">Glycerol-3-phosphate acyltransferase</fullName>
        <shortName evidence="14">GPAT</shortName>
        <ecNumber evidence="5 14">2.3.1.15</ecNumber>
    </recommendedName>
</protein>
<dbReference type="NCBIfam" id="TIGR03703">
    <property type="entry name" value="plsB"/>
    <property type="match status" value="1"/>
</dbReference>
<keyword evidence="14" id="KW-0444">Lipid biosynthesis</keyword>
<dbReference type="PANTHER" id="PTHR12563">
    <property type="entry name" value="GLYCEROL-3-PHOSPHATE ACYLTRANSFERASE"/>
    <property type="match status" value="1"/>
</dbReference>
<organism evidence="16 17">
    <name type="scientific">Stutzerimonas azotifigens</name>
    <dbReference type="NCBI Taxonomy" id="291995"/>
    <lineage>
        <taxon>Bacteria</taxon>
        <taxon>Pseudomonadati</taxon>
        <taxon>Pseudomonadota</taxon>
        <taxon>Gammaproteobacteria</taxon>
        <taxon>Pseudomonadales</taxon>
        <taxon>Pseudomonadaceae</taxon>
        <taxon>Stutzerimonas</taxon>
    </lineage>
</organism>
<evidence type="ECO:0000256" key="9">
    <source>
        <dbReference type="ARBA" id="ARBA00023136"/>
    </source>
</evidence>
<dbReference type="InterPro" id="IPR045520">
    <property type="entry name" value="GPAT/DHAPAT_C"/>
</dbReference>
<dbReference type="InterPro" id="IPR022284">
    <property type="entry name" value="GPAT/DHAPAT"/>
</dbReference>
<dbReference type="PIRSF" id="PIRSF500064">
    <property type="entry name" value="GPAT"/>
    <property type="match status" value="1"/>
</dbReference>
<comment type="subcellular location">
    <subcellularLocation>
        <location evidence="1 14">Cell membrane</location>
        <topology evidence="1 14">Peripheral membrane protein</topology>
        <orientation evidence="1 14">Cytoplasmic side</orientation>
    </subcellularLocation>
</comment>
<gene>
    <name evidence="14 16" type="primary">plsB</name>
    <name evidence="16" type="ORF">G7026_13095</name>
</gene>
<evidence type="ECO:0000256" key="3">
    <source>
        <dbReference type="ARBA" id="ARBA00005189"/>
    </source>
</evidence>
<keyword evidence="7 14" id="KW-1003">Cell membrane</keyword>
<comment type="similarity">
    <text evidence="4 14">Belongs to the GPAT/DAPAT family.</text>
</comment>
<sequence>MTRSPFHRLVFGALRRLLYLWVRSEAINQSAFTLKLDRSKPVLYVLQKDSLSDLAVLDVECMKAGLPRPVVPVAVGDHVEPAAFFFLMPAASWFGRPNRFVASPTLVRLVDALDHNAVDNAQIVPVSVFWGQSPDRETSPWKLLFADSWAVTGRLRRLVSILILGRKTRVQFSSPIQLSELVAMNKGQERTLRMVHRILRVHFRNQKTAVIGPDLSHRRNLVKGLVHAPHVRQAIRDEAEREKISVEKAEAQALRYGNEIASDFAYTAVRFLEVLLSWFWNKIYDGIKVNHLEQVQEAVHGHEVIYVPCHRSHIDYLLLSYLLFRNGLTPPHIAAGINLNMPVIGGLLRRGGAFFMRRTFKGNPLYTAVFNEYLHTLFSRGFPVEYFVEGGRSRTGRMLQPKTGMLAITLRSFLRSSRQPILFVPVYIGYERVLEGRTYLGELRGAAKKKESIFDIFKVIGALKQRFGHVYVNFGEPLKLAEFLEQEQPGWRRQELAPEFRPEWLADTTNRLAERVAQRLNEAAAINPVNLVATALLSTSKLALDERALARLLDLYQALLRAVPYSPHVTLPEGDGLALIAHVQSMDLLAEQKDALGKILYLDEQNAVLMTYYRNNVMHIFALPALLASFFQSSARMMSREQILRFTRALYPYLQAELFIRWDIEELDAVVDQWLEAFVEQGLLKLDGEVYVRPAPSSRQFVLLTLLARTIVQTLQRFYMAIALLLNAGQYTLTAEELENLCTVMAQRLSILHGLNAPEFFDKSLFRHFIKSLLAQGVLRQNEGGKLSYHPLLGELAEGAAKRVLPAEIRLSIRQVALERNEDSVEPA</sequence>
<evidence type="ECO:0000256" key="5">
    <source>
        <dbReference type="ARBA" id="ARBA00013113"/>
    </source>
</evidence>
<evidence type="ECO:0000256" key="4">
    <source>
        <dbReference type="ARBA" id="ARBA00007937"/>
    </source>
</evidence>